<feature type="transmembrane region" description="Helical" evidence="13">
    <location>
        <begin position="79"/>
        <end position="95"/>
    </location>
</feature>
<dbReference type="GO" id="GO:0018662">
    <property type="term" value="F:phenol 2-monooxygenase activity"/>
    <property type="evidence" value="ECO:0007669"/>
    <property type="project" value="UniProtKB-EC"/>
</dbReference>
<dbReference type="EC" id="1.14.13.7" evidence="15"/>
<keyword evidence="12 13" id="KW-0472">Membrane</keyword>
<keyword evidence="11" id="KW-0411">Iron-sulfur</keyword>
<dbReference type="Proteomes" id="UP000019812">
    <property type="component" value="Unassembled WGS sequence"/>
</dbReference>
<keyword evidence="6" id="KW-0479">Metal-binding</keyword>
<keyword evidence="3" id="KW-0285">Flavoprotein</keyword>
<dbReference type="InterPro" id="IPR050415">
    <property type="entry name" value="MRET"/>
</dbReference>
<dbReference type="Pfam" id="PF01794">
    <property type="entry name" value="Ferric_reduct"/>
    <property type="match status" value="1"/>
</dbReference>
<name>A0A084XXI6_9PROT</name>
<dbReference type="Pfam" id="PF08022">
    <property type="entry name" value="FAD_binding_8"/>
    <property type="match status" value="1"/>
</dbReference>
<protein>
    <submittedName>
        <fullName evidence="15">Phenol hydroxylase P5 protein</fullName>
        <ecNumber evidence="15">1.14.13.7</ecNumber>
    </submittedName>
</protein>
<sequence>MKTGLALFVCLVTLAWGWDVLSVAAPAGATGPWILRQQGLYLSGLLSIALMSLAMLLATRPVWLEGPLGGLDRVYRTHQWAAILAGASAVLHWFIELSSDLLKAIIGRTGRWPKENYSGWHEGLRDLAKDLGEWALYAVLAMLLLTLWQRFPYRWWRILHRLMPLLYLTLAFHAVLLAPAGYWRQPVGLLLALLIGGGVYGSVCSLRGRIGQARQFAGEILAVTPSAPDVLGVRCRLDRRWPGHRPGQFAFVSFADHEGQHPFTIAGADRGDREVSFAIKALGDYTSRLRGQLAAGQPVTVEGPYGRFDFARRNVDAQQIWIAAGIGVTPFLAWLEALQARPDDAPAAELHYCSRDAETDPFVTRLRSLCSSLPTIRLQLHSARQGQQLGAAQLVAGKDDRRPAEVWFCGPQGLADALRDGLRAAWRGRLSFHQEAFVLR</sequence>
<comment type="cofactor">
    <cofactor evidence="1">
        <name>FAD</name>
        <dbReference type="ChEBI" id="CHEBI:57692"/>
    </cofactor>
</comment>
<keyword evidence="10" id="KW-0408">Iron</keyword>
<reference evidence="15 16" key="1">
    <citation type="submission" date="2014-07" db="EMBL/GenBank/DDBJ databases">
        <title>Expanding our view of genomic diversity in Candidatus Accumulibacter clades.</title>
        <authorList>
            <person name="Skennerton C.T."/>
            <person name="Barr J.J."/>
            <person name="Slater F.R."/>
            <person name="Bond P.L."/>
            <person name="Tyson G.W."/>
        </authorList>
    </citation>
    <scope>NUCLEOTIDE SEQUENCE [LARGE SCALE GENOMIC DNA]</scope>
    <source>
        <strain evidence="16">SK-01</strain>
    </source>
</reference>
<evidence type="ECO:0000313" key="16">
    <source>
        <dbReference type="Proteomes" id="UP000019812"/>
    </source>
</evidence>
<evidence type="ECO:0000256" key="1">
    <source>
        <dbReference type="ARBA" id="ARBA00001974"/>
    </source>
</evidence>
<evidence type="ECO:0000256" key="8">
    <source>
        <dbReference type="ARBA" id="ARBA00022989"/>
    </source>
</evidence>
<evidence type="ECO:0000256" key="4">
    <source>
        <dbReference type="ARBA" id="ARBA00022692"/>
    </source>
</evidence>
<dbReference type="PROSITE" id="PS51384">
    <property type="entry name" value="FAD_FR"/>
    <property type="match status" value="1"/>
</dbReference>
<dbReference type="RefSeq" id="WP_034928049.1">
    <property type="nucleotide sequence ID" value="NZ_JDSS02000031.1"/>
</dbReference>
<dbReference type="GO" id="GO:0050660">
    <property type="term" value="F:flavin adenine dinucleotide binding"/>
    <property type="evidence" value="ECO:0007669"/>
    <property type="project" value="TreeGrafter"/>
</dbReference>
<dbReference type="GO" id="GO:0051537">
    <property type="term" value="F:2 iron, 2 sulfur cluster binding"/>
    <property type="evidence" value="ECO:0007669"/>
    <property type="project" value="UniProtKB-KW"/>
</dbReference>
<dbReference type="GO" id="GO:0046872">
    <property type="term" value="F:metal ion binding"/>
    <property type="evidence" value="ECO:0007669"/>
    <property type="project" value="UniProtKB-KW"/>
</dbReference>
<evidence type="ECO:0000256" key="3">
    <source>
        <dbReference type="ARBA" id="ARBA00022630"/>
    </source>
</evidence>
<keyword evidence="7" id="KW-0274">FAD</keyword>
<dbReference type="InterPro" id="IPR017927">
    <property type="entry name" value="FAD-bd_FR_type"/>
</dbReference>
<evidence type="ECO:0000256" key="9">
    <source>
        <dbReference type="ARBA" id="ARBA00023002"/>
    </source>
</evidence>
<dbReference type="PANTHER" id="PTHR47354:SF8">
    <property type="entry name" value="1,2-PHENYLACETYL-COA EPOXIDASE, SUBUNIT E"/>
    <property type="match status" value="1"/>
</dbReference>
<dbReference type="Gene3D" id="2.40.30.10">
    <property type="entry name" value="Translation factors"/>
    <property type="match status" value="1"/>
</dbReference>
<dbReference type="InterPro" id="IPR013112">
    <property type="entry name" value="FAD-bd_8"/>
</dbReference>
<keyword evidence="8 13" id="KW-1133">Transmembrane helix</keyword>
<comment type="caution">
    <text evidence="15">The sequence shown here is derived from an EMBL/GenBank/DDBJ whole genome shotgun (WGS) entry which is preliminary data.</text>
</comment>
<accession>A0A084XXI6</accession>
<feature type="transmembrane region" description="Helical" evidence="13">
    <location>
        <begin position="165"/>
        <end position="183"/>
    </location>
</feature>
<dbReference type="CDD" id="cd06198">
    <property type="entry name" value="FNR_like_3"/>
    <property type="match status" value="1"/>
</dbReference>
<dbReference type="EMBL" id="JDSS02000031">
    <property type="protein sequence ID" value="KFB67180.1"/>
    <property type="molecule type" value="Genomic_DNA"/>
</dbReference>
<dbReference type="InterPro" id="IPR013130">
    <property type="entry name" value="Fe3_Rdtase_TM_dom"/>
</dbReference>
<evidence type="ECO:0000256" key="5">
    <source>
        <dbReference type="ARBA" id="ARBA00022714"/>
    </source>
</evidence>
<feature type="transmembrane region" description="Helical" evidence="13">
    <location>
        <begin position="134"/>
        <end position="153"/>
    </location>
</feature>
<feature type="domain" description="FAD-binding FR-type" evidence="14">
    <location>
        <begin position="213"/>
        <end position="311"/>
    </location>
</feature>
<evidence type="ECO:0000256" key="2">
    <source>
        <dbReference type="ARBA" id="ARBA00004141"/>
    </source>
</evidence>
<evidence type="ECO:0000259" key="14">
    <source>
        <dbReference type="PROSITE" id="PS51384"/>
    </source>
</evidence>
<keyword evidence="4 13" id="KW-0812">Transmembrane</keyword>
<comment type="subcellular location">
    <subcellularLocation>
        <location evidence="2">Membrane</location>
        <topology evidence="2">Multi-pass membrane protein</topology>
    </subcellularLocation>
</comment>
<dbReference type="SUPFAM" id="SSF63380">
    <property type="entry name" value="Riboflavin synthase domain-like"/>
    <property type="match status" value="1"/>
</dbReference>
<dbReference type="GO" id="GO:0016020">
    <property type="term" value="C:membrane"/>
    <property type="evidence" value="ECO:0007669"/>
    <property type="project" value="UniProtKB-SubCell"/>
</dbReference>
<evidence type="ECO:0000256" key="7">
    <source>
        <dbReference type="ARBA" id="ARBA00022827"/>
    </source>
</evidence>
<dbReference type="Gene3D" id="3.40.50.80">
    <property type="entry name" value="Nucleotide-binding domain of ferredoxin-NADP reductase (FNR) module"/>
    <property type="match status" value="1"/>
</dbReference>
<keyword evidence="9 15" id="KW-0560">Oxidoreductase</keyword>
<dbReference type="InterPro" id="IPR017938">
    <property type="entry name" value="Riboflavin_synthase-like_b-brl"/>
</dbReference>
<evidence type="ECO:0000256" key="13">
    <source>
        <dbReference type="SAM" id="Phobius"/>
    </source>
</evidence>
<keyword evidence="5" id="KW-0001">2Fe-2S</keyword>
<dbReference type="STRING" id="1457154.CAPSK01_003296"/>
<feature type="transmembrane region" description="Helical" evidence="13">
    <location>
        <begin position="189"/>
        <end position="206"/>
    </location>
</feature>
<evidence type="ECO:0000256" key="11">
    <source>
        <dbReference type="ARBA" id="ARBA00023014"/>
    </source>
</evidence>
<dbReference type="SUPFAM" id="SSF52343">
    <property type="entry name" value="Ferredoxin reductase-like, C-terminal NADP-linked domain"/>
    <property type="match status" value="1"/>
</dbReference>
<evidence type="ECO:0000256" key="12">
    <source>
        <dbReference type="ARBA" id="ARBA00023136"/>
    </source>
</evidence>
<evidence type="ECO:0000256" key="10">
    <source>
        <dbReference type="ARBA" id="ARBA00023004"/>
    </source>
</evidence>
<dbReference type="PANTHER" id="PTHR47354">
    <property type="entry name" value="NADH OXIDOREDUCTASE HCR"/>
    <property type="match status" value="1"/>
</dbReference>
<proteinExistence type="predicted"/>
<feature type="transmembrane region" description="Helical" evidence="13">
    <location>
        <begin position="40"/>
        <end position="58"/>
    </location>
</feature>
<evidence type="ECO:0000313" key="15">
    <source>
        <dbReference type="EMBL" id="KFB67180.1"/>
    </source>
</evidence>
<evidence type="ECO:0000256" key="6">
    <source>
        <dbReference type="ARBA" id="ARBA00022723"/>
    </source>
</evidence>
<organism evidence="15 16">
    <name type="scientific">Candidatus Accumulibacter vicinus</name>
    <dbReference type="NCBI Taxonomy" id="2954382"/>
    <lineage>
        <taxon>Bacteria</taxon>
        <taxon>Pseudomonadati</taxon>
        <taxon>Pseudomonadota</taxon>
        <taxon>Betaproteobacteria</taxon>
        <taxon>Candidatus Accumulibacter</taxon>
    </lineage>
</organism>
<dbReference type="InterPro" id="IPR039261">
    <property type="entry name" value="FNR_nucleotide-bd"/>
</dbReference>
<dbReference type="AlphaFoldDB" id="A0A084XXI6"/>
<gene>
    <name evidence="15" type="primary">mphP</name>
    <name evidence="15" type="ORF">CAPSK01_003296</name>
</gene>